<dbReference type="HOGENOM" id="CLU_009663_0_0_1"/>
<gene>
    <name evidence="3" type="ORF">PV06_06495</name>
</gene>
<keyword evidence="2" id="KW-0472">Membrane</keyword>
<dbReference type="VEuPathDB" id="FungiDB:PV06_06495"/>
<evidence type="ECO:0000256" key="2">
    <source>
        <dbReference type="SAM" id="Phobius"/>
    </source>
</evidence>
<dbReference type="GeneID" id="27358569"/>
<evidence type="ECO:0000256" key="1">
    <source>
        <dbReference type="SAM" id="MobiDB-lite"/>
    </source>
</evidence>
<reference evidence="3 4" key="1">
    <citation type="submission" date="2015-01" db="EMBL/GenBank/DDBJ databases">
        <title>The Genome Sequence of Exophiala oligosperma CBS72588.</title>
        <authorList>
            <consortium name="The Broad Institute Genomics Platform"/>
            <person name="Cuomo C."/>
            <person name="de Hoog S."/>
            <person name="Gorbushina A."/>
            <person name="Stielow B."/>
            <person name="Teixiera M."/>
            <person name="Abouelleil A."/>
            <person name="Chapman S.B."/>
            <person name="Priest M."/>
            <person name="Young S.K."/>
            <person name="Wortman J."/>
            <person name="Nusbaum C."/>
            <person name="Birren B."/>
        </authorList>
    </citation>
    <scope>NUCLEOTIDE SEQUENCE [LARGE SCALE GENOMIC DNA]</scope>
    <source>
        <strain evidence="3 4">CBS 72588</strain>
    </source>
</reference>
<sequence length="863" mass="93313">MVDLNNLTVGYVSGIIAAAIFVVQFFVPTALPIILLGVLKEQNEAATSTAVSWSVIGRFLHSSYWPTILSSDSSATSGVPARVVTITTLKTFFTVLVGVAAIVTPLGLHQEILSSQKATRSAFHYVADKSQFGYGTPPRTDLPWSRICGGFEPANCPNSPQTITYVHNSTGDYWVADYYDSHVPQYVIDVFESGLSTMAKSISSIFDIQTRSYTRSQINDSPTSLAADNGSSYPVTAYRQIASLVLEDGYLAIEGLVVDMKNGGIGFRNHSAPPVSPFGSAWSEDLLFVEPETVCVDTNLTLDFTVSCIPKYGTFAPQVSGLVLTDRGGFANLVKKYPTWQPGDTQNDPELYLRAYKAAWINNAWSMAFMNVTNLANQRDPDTHAFEYLDTHVGKTFPLMSPNGTGLTGMSGALGPDFLSTSTMYGYYLNGLDQGTGIYNNSTSLYNFSSSLNESTSVPPLYTNPFGVDNTNFSSAGLLCQGAGGQDNANITNFGAGCGLVYGAPRRKDGRESIVFEPGSDWTIPLYSCISTTKALIKTVSFRFNRSDDLSGLTVTDVSDKVYPNESSKPLWGVEKTDQTLDDVRILWGLLSGPDQGNVSVATLRKEFIYLPGYTGGGASGPSSVGYQNLPGLNFHVDAIGAVYSIGGYSSSGGVADYSGKTNLAMYRLWQDLSRTPASAAKILNLVWTDVAANSVVGTRSLQQPQRTDVHRRDDGPSQTDPSLLVPVTLYERRVKYHMVYGIPALMTAFGTFCVFAASLAVLCLGRAGPAKMRRYLDKTSPGRLVVSLLYTKSCDADTGCPSRKATSGRRSRKEWRKTQGLRQITLAERQDGAIVVMDPQAEQEENLLQPGGKTSISSGIIK</sequence>
<proteinExistence type="predicted"/>
<dbReference type="OrthoDB" id="3034003at2759"/>
<feature type="transmembrane region" description="Helical" evidence="2">
    <location>
        <begin position="739"/>
        <end position="765"/>
    </location>
</feature>
<dbReference type="RefSeq" id="XP_016261098.1">
    <property type="nucleotide sequence ID" value="XM_016407618.1"/>
</dbReference>
<organism evidence="3 4">
    <name type="scientific">Exophiala oligosperma</name>
    <dbReference type="NCBI Taxonomy" id="215243"/>
    <lineage>
        <taxon>Eukaryota</taxon>
        <taxon>Fungi</taxon>
        <taxon>Dikarya</taxon>
        <taxon>Ascomycota</taxon>
        <taxon>Pezizomycotina</taxon>
        <taxon>Eurotiomycetes</taxon>
        <taxon>Chaetothyriomycetidae</taxon>
        <taxon>Chaetothyriales</taxon>
        <taxon>Herpotrichiellaceae</taxon>
        <taxon>Exophiala</taxon>
    </lineage>
</organism>
<evidence type="ECO:0000313" key="3">
    <source>
        <dbReference type="EMBL" id="KIW40882.1"/>
    </source>
</evidence>
<feature type="transmembrane region" description="Helical" evidence="2">
    <location>
        <begin position="12"/>
        <end position="39"/>
    </location>
</feature>
<dbReference type="EMBL" id="KN847337">
    <property type="protein sequence ID" value="KIW40882.1"/>
    <property type="molecule type" value="Genomic_DNA"/>
</dbReference>
<accession>A0A0D2BTV0</accession>
<evidence type="ECO:0000313" key="4">
    <source>
        <dbReference type="Proteomes" id="UP000053342"/>
    </source>
</evidence>
<name>A0A0D2BTV0_9EURO</name>
<dbReference type="Proteomes" id="UP000053342">
    <property type="component" value="Unassembled WGS sequence"/>
</dbReference>
<feature type="region of interest" description="Disordered" evidence="1">
    <location>
        <begin position="702"/>
        <end position="721"/>
    </location>
</feature>
<protein>
    <submittedName>
        <fullName evidence="3">Uncharacterized protein</fullName>
    </submittedName>
</protein>
<dbReference type="AlphaFoldDB" id="A0A0D2BTV0"/>
<keyword evidence="4" id="KW-1185">Reference proteome</keyword>
<keyword evidence="2" id="KW-0812">Transmembrane</keyword>
<keyword evidence="2" id="KW-1133">Transmembrane helix</keyword>
<dbReference type="STRING" id="215243.A0A0D2BTV0"/>
<feature type="transmembrane region" description="Helical" evidence="2">
    <location>
        <begin position="91"/>
        <end position="108"/>
    </location>
</feature>